<protein>
    <submittedName>
        <fullName evidence="2">Uncharacterized protein</fullName>
    </submittedName>
</protein>
<reference evidence="2 3" key="1">
    <citation type="submission" date="2021-06" db="EMBL/GenBank/DDBJ databases">
        <title>Genome sequence of Babesia caballi.</title>
        <authorList>
            <person name="Yamagishi J."/>
            <person name="Kidaka T."/>
            <person name="Ochi A."/>
        </authorList>
    </citation>
    <scope>NUCLEOTIDE SEQUENCE [LARGE SCALE GENOMIC DNA]</scope>
    <source>
        <strain evidence="2">USDA-D6B2</strain>
    </source>
</reference>
<accession>A0AAV4LXJ2</accession>
<dbReference type="AlphaFoldDB" id="A0AAV4LXJ2"/>
<proteinExistence type="predicted"/>
<organism evidence="2 3">
    <name type="scientific">Babesia caballi</name>
    <dbReference type="NCBI Taxonomy" id="5871"/>
    <lineage>
        <taxon>Eukaryota</taxon>
        <taxon>Sar</taxon>
        <taxon>Alveolata</taxon>
        <taxon>Apicomplexa</taxon>
        <taxon>Aconoidasida</taxon>
        <taxon>Piroplasmida</taxon>
        <taxon>Babesiidae</taxon>
        <taxon>Babesia</taxon>
    </lineage>
</organism>
<dbReference type="EMBL" id="BPLF01000003">
    <property type="protein sequence ID" value="GIX64600.1"/>
    <property type="molecule type" value="Genomic_DNA"/>
</dbReference>
<evidence type="ECO:0000313" key="3">
    <source>
        <dbReference type="Proteomes" id="UP001497744"/>
    </source>
</evidence>
<dbReference type="GeneID" id="94196081"/>
<evidence type="ECO:0000313" key="2">
    <source>
        <dbReference type="EMBL" id="GIX64600.1"/>
    </source>
</evidence>
<sequence>MIGVSLGGVSLHRLQLDHFVPILAAVDQAAQQAGGGTVPKHQTGRVHVVGGDVVASGAEGERGHGLDVAAEDAALGGGAQVVDEHVAAAGTHREALGVLAANDDHDHVGQVRDGAVPELSHEVQNQLDGSLNVPLVHATLTHNPAHDANHERRVLREAAAQNREPVSTLGRAVERERTQDELGGGRAVALGGLVKGTRQRVDAVLAQGGGRYAVVVQVLESPRRGEAAGKHLETVGPGVEGATPGRGVVPVGGLVLVGGEHVREHELGHVGGEGVLLVADADEVAHGGQGLLGDDRHEQQQRGVLLPGEGHLEPGELAVPQVVGGLEAKATVLAEAEGGGVAVADADARKGDAGAPTRGGAAEDGQGAADVEVELVAREAAKRVDQRLGDGREAVPAGADHHQVRQQPDVGGTRPVRTRAGPGVEGHDGVPKQHAGREVAVGVHVLRRVELVHDLALVKHAGEGEAAADAGPLLLLANVVVEKVGGDHGVVARQAVQPLQRRDAVPQGDGEGAGGDAEVAHGAAADDLGQERPAVALQVGQYLLQGEDEHGYCVRYGGWSRQQSLVQGEVAAKVAAD</sequence>
<dbReference type="RefSeq" id="XP_067716669.1">
    <property type="nucleotide sequence ID" value="XM_067860568.1"/>
</dbReference>
<evidence type="ECO:0000256" key="1">
    <source>
        <dbReference type="SAM" id="MobiDB-lite"/>
    </source>
</evidence>
<comment type="caution">
    <text evidence="2">The sequence shown here is derived from an EMBL/GenBank/DDBJ whole genome shotgun (WGS) entry which is preliminary data.</text>
</comment>
<name>A0AAV4LXJ2_BABCB</name>
<keyword evidence="3" id="KW-1185">Reference proteome</keyword>
<gene>
    <name evidence="2" type="ORF">BcabD6B2_40350</name>
</gene>
<feature type="compositionally biased region" description="Basic and acidic residues" evidence="1">
    <location>
        <begin position="393"/>
        <end position="403"/>
    </location>
</feature>
<feature type="region of interest" description="Disordered" evidence="1">
    <location>
        <begin position="393"/>
        <end position="415"/>
    </location>
</feature>
<dbReference type="Proteomes" id="UP001497744">
    <property type="component" value="Unassembled WGS sequence"/>
</dbReference>